<reference evidence="8 9" key="1">
    <citation type="submission" date="2016-10" db="EMBL/GenBank/DDBJ databases">
        <authorList>
            <person name="de Groot N.N."/>
        </authorList>
    </citation>
    <scope>NUCLEOTIDE SEQUENCE [LARGE SCALE GENOMIC DNA]</scope>
    <source>
        <strain evidence="8 9">DSM 23995</strain>
    </source>
</reference>
<comment type="subcellular location">
    <subcellularLocation>
        <location evidence="1">Cell envelope</location>
    </subcellularLocation>
</comment>
<evidence type="ECO:0000256" key="5">
    <source>
        <dbReference type="ARBA" id="ARBA00023284"/>
    </source>
</evidence>
<evidence type="ECO:0000313" key="8">
    <source>
        <dbReference type="EMBL" id="SFE71575.1"/>
    </source>
</evidence>
<evidence type="ECO:0000256" key="1">
    <source>
        <dbReference type="ARBA" id="ARBA00004196"/>
    </source>
</evidence>
<dbReference type="InterPro" id="IPR013766">
    <property type="entry name" value="Thioredoxin_domain"/>
</dbReference>
<dbReference type="Gene3D" id="3.40.30.10">
    <property type="entry name" value="Glutaredoxin"/>
    <property type="match status" value="1"/>
</dbReference>
<evidence type="ECO:0000256" key="2">
    <source>
        <dbReference type="ARBA" id="ARBA00022748"/>
    </source>
</evidence>
<keyword evidence="2" id="KW-0201">Cytochrome c-type biogenesis</keyword>
<sequence length="202" mass="23361">MLEQTYDFVRNYERQTINEQQEDKMAKKKRKRLLMRSSILGAFAIVLSYVFYTNFITGEETLVQEGETAPNFILENMSGEKVELEDYRGQGVFLNFWGTYCPPCEKEMPYMENLYSEYKEQGVEILAVNVGESGLVVDRFVDRHDLSFPILMDANKNVLDRYGINPLPSTFLIDENGEVVKVITGGMTEDRIRGYMEEIKPS</sequence>
<name>A0A1I2CTS9_9BACI</name>
<dbReference type="GO" id="GO:0017004">
    <property type="term" value="P:cytochrome complex assembly"/>
    <property type="evidence" value="ECO:0007669"/>
    <property type="project" value="UniProtKB-KW"/>
</dbReference>
<evidence type="ECO:0000256" key="3">
    <source>
        <dbReference type="ARBA" id="ARBA00022968"/>
    </source>
</evidence>
<dbReference type="GO" id="GO:0016209">
    <property type="term" value="F:antioxidant activity"/>
    <property type="evidence" value="ECO:0007669"/>
    <property type="project" value="InterPro"/>
</dbReference>
<dbReference type="InterPro" id="IPR050553">
    <property type="entry name" value="Thioredoxin_ResA/DsbE_sf"/>
</dbReference>
<evidence type="ECO:0000313" key="9">
    <source>
        <dbReference type="Proteomes" id="UP000199516"/>
    </source>
</evidence>
<proteinExistence type="predicted"/>
<dbReference type="NCBIfam" id="NF002854">
    <property type="entry name" value="PRK03147.1"/>
    <property type="match status" value="1"/>
</dbReference>
<gene>
    <name evidence="8" type="ORF">SAMN05192532_103192</name>
</gene>
<keyword evidence="9" id="KW-1185">Reference proteome</keyword>
<organism evidence="8 9">
    <name type="scientific">Alteribacillus iranensis</name>
    <dbReference type="NCBI Taxonomy" id="930128"/>
    <lineage>
        <taxon>Bacteria</taxon>
        <taxon>Bacillati</taxon>
        <taxon>Bacillota</taxon>
        <taxon>Bacilli</taxon>
        <taxon>Bacillales</taxon>
        <taxon>Bacillaceae</taxon>
        <taxon>Alteribacillus</taxon>
    </lineage>
</organism>
<dbReference type="Pfam" id="PF00578">
    <property type="entry name" value="AhpC-TSA"/>
    <property type="match status" value="1"/>
</dbReference>
<keyword evidence="4" id="KW-1015">Disulfide bond</keyword>
<dbReference type="EMBL" id="FONT01000003">
    <property type="protein sequence ID" value="SFE71575.1"/>
    <property type="molecule type" value="Genomic_DNA"/>
</dbReference>
<evidence type="ECO:0000259" key="7">
    <source>
        <dbReference type="PROSITE" id="PS51352"/>
    </source>
</evidence>
<dbReference type="CDD" id="cd02966">
    <property type="entry name" value="TlpA_like_family"/>
    <property type="match status" value="1"/>
</dbReference>
<dbReference type="PROSITE" id="PS51352">
    <property type="entry name" value="THIOREDOXIN_2"/>
    <property type="match status" value="1"/>
</dbReference>
<dbReference type="SUPFAM" id="SSF52833">
    <property type="entry name" value="Thioredoxin-like"/>
    <property type="match status" value="1"/>
</dbReference>
<protein>
    <submittedName>
        <fullName evidence="8">Peroxiredoxin</fullName>
    </submittedName>
</protein>
<accession>A0A1I2CTS9</accession>
<dbReference type="PANTHER" id="PTHR42852:SF6">
    <property type="entry name" value="THIOL:DISULFIDE INTERCHANGE PROTEIN DSBE"/>
    <property type="match status" value="1"/>
</dbReference>
<dbReference type="InterPro" id="IPR000866">
    <property type="entry name" value="AhpC/TSA"/>
</dbReference>
<evidence type="ECO:0000256" key="4">
    <source>
        <dbReference type="ARBA" id="ARBA00023157"/>
    </source>
</evidence>
<dbReference type="PROSITE" id="PS00194">
    <property type="entry name" value="THIOREDOXIN_1"/>
    <property type="match status" value="1"/>
</dbReference>
<dbReference type="GO" id="GO:0030313">
    <property type="term" value="C:cell envelope"/>
    <property type="evidence" value="ECO:0007669"/>
    <property type="project" value="UniProtKB-SubCell"/>
</dbReference>
<keyword evidence="6" id="KW-1133">Transmembrane helix</keyword>
<dbReference type="AlphaFoldDB" id="A0A1I2CTS9"/>
<feature type="domain" description="Thioredoxin" evidence="7">
    <location>
        <begin position="63"/>
        <end position="201"/>
    </location>
</feature>
<dbReference type="GO" id="GO:0016491">
    <property type="term" value="F:oxidoreductase activity"/>
    <property type="evidence" value="ECO:0007669"/>
    <property type="project" value="InterPro"/>
</dbReference>
<dbReference type="STRING" id="930128.SAMN05192532_103192"/>
<evidence type="ECO:0000256" key="6">
    <source>
        <dbReference type="SAM" id="Phobius"/>
    </source>
</evidence>
<dbReference type="InterPro" id="IPR017937">
    <property type="entry name" value="Thioredoxin_CS"/>
</dbReference>
<keyword evidence="3" id="KW-0735">Signal-anchor</keyword>
<dbReference type="PANTHER" id="PTHR42852">
    <property type="entry name" value="THIOL:DISULFIDE INTERCHANGE PROTEIN DSBE"/>
    <property type="match status" value="1"/>
</dbReference>
<keyword evidence="5" id="KW-0676">Redox-active center</keyword>
<keyword evidence="6" id="KW-0812">Transmembrane</keyword>
<feature type="transmembrane region" description="Helical" evidence="6">
    <location>
        <begin position="33"/>
        <end position="52"/>
    </location>
</feature>
<dbReference type="Proteomes" id="UP000199516">
    <property type="component" value="Unassembled WGS sequence"/>
</dbReference>
<keyword evidence="6" id="KW-0472">Membrane</keyword>
<dbReference type="InterPro" id="IPR036249">
    <property type="entry name" value="Thioredoxin-like_sf"/>
</dbReference>